<name>A0ABP8R8L9_9SPHI</name>
<dbReference type="NCBIfam" id="NF046062">
    <property type="entry name" value="citrull_CtlX"/>
    <property type="match status" value="1"/>
</dbReference>
<gene>
    <name evidence="1" type="ORF">GCM10023173_25800</name>
</gene>
<organism evidence="1 2">
    <name type="scientific">Sphingobacterium thermophilum</name>
    <dbReference type="NCBI Taxonomy" id="768534"/>
    <lineage>
        <taxon>Bacteria</taxon>
        <taxon>Pseudomonadati</taxon>
        <taxon>Bacteroidota</taxon>
        <taxon>Sphingobacteriia</taxon>
        <taxon>Sphingobacteriales</taxon>
        <taxon>Sphingobacteriaceae</taxon>
        <taxon>Sphingobacterium</taxon>
    </lineage>
</organism>
<sequence>MKQTTSHILMVRPGSFRTNEETAVNNFFQDQTNEEKNANGLAQQEFDNTVDILRSEGIEVFVLQDSGEYDTPDSLFPNNIISFHGDRAILYPMFAPNRRREHLLQPLAFLKSQGISYSEVLDYTPFVEENLFLEGTGVLVLDRINRIAYCSLSERANEELVHLFCKDNEYIPIIFHATQLIDNKREPVYHTNVMMALGTSFCVICLDSILAEQEKSKVIQALINTNKTIITISEAQMNHFCGNILELHSIDGQPLIVMSEQAYKTFTKEQKDQLSLFGKIVTAPIYTIERLGGGSLRCMIAEIF</sequence>
<dbReference type="Pfam" id="PF19420">
    <property type="entry name" value="DDAH_eukar"/>
    <property type="match status" value="1"/>
</dbReference>
<dbReference type="RefSeq" id="WP_345069117.1">
    <property type="nucleotide sequence ID" value="NZ_BAABGR010000044.1"/>
</dbReference>
<dbReference type="SUPFAM" id="SSF55909">
    <property type="entry name" value="Pentein"/>
    <property type="match status" value="1"/>
</dbReference>
<dbReference type="EMBL" id="BAABGR010000044">
    <property type="protein sequence ID" value="GAA4521027.1"/>
    <property type="molecule type" value="Genomic_DNA"/>
</dbReference>
<dbReference type="InterPro" id="IPR014541">
    <property type="entry name" value="Amdntrnsf_FN0238"/>
</dbReference>
<reference evidence="2" key="1">
    <citation type="journal article" date="2019" name="Int. J. Syst. Evol. Microbiol.">
        <title>The Global Catalogue of Microorganisms (GCM) 10K type strain sequencing project: providing services to taxonomists for standard genome sequencing and annotation.</title>
        <authorList>
            <consortium name="The Broad Institute Genomics Platform"/>
            <consortium name="The Broad Institute Genome Sequencing Center for Infectious Disease"/>
            <person name="Wu L."/>
            <person name="Ma J."/>
        </authorList>
    </citation>
    <scope>NUCLEOTIDE SEQUENCE [LARGE SCALE GENOMIC DNA]</scope>
    <source>
        <strain evidence="2">JCM 17858</strain>
    </source>
</reference>
<evidence type="ECO:0000313" key="1">
    <source>
        <dbReference type="EMBL" id="GAA4521027.1"/>
    </source>
</evidence>
<comment type="caution">
    <text evidence="1">The sequence shown here is derived from an EMBL/GenBank/DDBJ whole genome shotgun (WGS) entry which is preliminary data.</text>
</comment>
<dbReference type="PIRSF" id="PIRSF028188">
    <property type="entry name" value="Amdntrnsf_FN0238"/>
    <property type="match status" value="1"/>
</dbReference>
<keyword evidence="2" id="KW-1185">Reference proteome</keyword>
<evidence type="ECO:0000313" key="2">
    <source>
        <dbReference type="Proteomes" id="UP001500394"/>
    </source>
</evidence>
<protein>
    <submittedName>
        <fullName evidence="1">Arginine deiminase-related protein</fullName>
    </submittedName>
</protein>
<dbReference type="PANTHER" id="PTHR43224:SF1">
    <property type="entry name" value="AMIDINOTRANSFERASE"/>
    <property type="match status" value="1"/>
</dbReference>
<dbReference type="Gene3D" id="3.75.10.10">
    <property type="entry name" value="L-arginine/glycine Amidinotransferase, Chain A"/>
    <property type="match status" value="1"/>
</dbReference>
<dbReference type="Proteomes" id="UP001500394">
    <property type="component" value="Unassembled WGS sequence"/>
</dbReference>
<accession>A0ABP8R8L9</accession>
<dbReference type="PANTHER" id="PTHR43224">
    <property type="entry name" value="AMIDINOTRANSFERASE"/>
    <property type="match status" value="1"/>
</dbReference>
<proteinExistence type="predicted"/>